<proteinExistence type="predicted"/>
<dbReference type="AlphaFoldDB" id="A0A931YDC5"/>
<sequence length="537" mass="62645">MNKEVDLKFTDFLGKFDSLGKGEWITCYSSHRNDSEEWSTFYCALISNDRVAKSLDDPSWDLSIGNGLPGFSFHFENGKEIGTYYNCSDKGVVPLVFWRSFHGMKDGYHEILEEFRHYFNLYEDRKNNKFIAIDDNGDDEDVILMSDKEILIKLRLIKEFLAVKNMRLALFFDFNRFSEKTIEELNIKEYHEHKKGGDFVYSIGARNWDSFGDNKKKSQGFLMGKKLISGLTDFEPKLFDRDNKKFVDFIIGIDENGKEIVHTCDEEKLANFFGKNKGAPYFVAPVFFKKDVLTKYYSQPEKYTVEDGYLRCGGMWGLRMDNNHSDFVMAFLGDLGHLSHNEQLYWRSFNVATKEKMSYTAWARGFEAKFTDPEKSDLFFKQKFASFQEEWEKKFGWKFFRPLAKEDEHHFKTLCVPLTNEQKEFDEQVLSLTKVFIDSLSEKDLEKGLTMASGSKGIDKLDAFLKSKNVRFNGMLEFLRNLQELRSTGVAHLKGSKYEKVKSAFSIGDKDLSKVFDDIMIKCIWTLNTLESHFIKR</sequence>
<gene>
    <name evidence="1" type="ORF">HYV66_01115</name>
</gene>
<comment type="caution">
    <text evidence="1">The sequence shown here is derived from an EMBL/GenBank/DDBJ whole genome shotgun (WGS) entry which is preliminary data.</text>
</comment>
<accession>A0A931YDC5</accession>
<dbReference type="Proteomes" id="UP000709672">
    <property type="component" value="Unassembled WGS sequence"/>
</dbReference>
<protein>
    <submittedName>
        <fullName evidence="1">Uncharacterized protein</fullName>
    </submittedName>
</protein>
<evidence type="ECO:0000313" key="2">
    <source>
        <dbReference type="Proteomes" id="UP000709672"/>
    </source>
</evidence>
<evidence type="ECO:0000313" key="1">
    <source>
        <dbReference type="EMBL" id="MBI2465813.1"/>
    </source>
</evidence>
<dbReference type="EMBL" id="JACPHQ010000014">
    <property type="protein sequence ID" value="MBI2465813.1"/>
    <property type="molecule type" value="Genomic_DNA"/>
</dbReference>
<name>A0A931YDC5_9BACT</name>
<organism evidence="1 2">
    <name type="scientific">Candidatus Sungiibacteriota bacterium</name>
    <dbReference type="NCBI Taxonomy" id="2750080"/>
    <lineage>
        <taxon>Bacteria</taxon>
        <taxon>Candidatus Sungiibacteriota</taxon>
    </lineage>
</organism>
<reference evidence="1" key="1">
    <citation type="submission" date="2020-07" db="EMBL/GenBank/DDBJ databases">
        <title>Huge and variable diversity of episymbiotic CPR bacteria and DPANN archaea in groundwater ecosystems.</title>
        <authorList>
            <person name="He C.Y."/>
            <person name="Keren R."/>
            <person name="Whittaker M."/>
            <person name="Farag I.F."/>
            <person name="Doudna J."/>
            <person name="Cate J.H.D."/>
            <person name="Banfield J.F."/>
        </authorList>
    </citation>
    <scope>NUCLEOTIDE SEQUENCE</scope>
    <source>
        <strain evidence="1">NC_groundwater_418_Ag_B-0.1um_45_10</strain>
    </source>
</reference>